<evidence type="ECO:0000256" key="1">
    <source>
        <dbReference type="SAM" id="Phobius"/>
    </source>
</evidence>
<reference evidence="2" key="1">
    <citation type="submission" date="2023-01" db="EMBL/GenBank/DDBJ databases">
        <title>The growth and conidiation of Purpureocillium lavendulum are regulated by nitrogen source and histone H3K14 acetylation.</title>
        <authorList>
            <person name="Tang P."/>
            <person name="Han J."/>
            <person name="Zhang C."/>
            <person name="Tang P."/>
            <person name="Qi F."/>
            <person name="Zhang K."/>
            <person name="Liang L."/>
        </authorList>
    </citation>
    <scope>NUCLEOTIDE SEQUENCE</scope>
    <source>
        <strain evidence="2">YMF1.00683</strain>
    </source>
</reference>
<keyword evidence="2" id="KW-0413">Isomerase</keyword>
<evidence type="ECO:0000313" key="2">
    <source>
        <dbReference type="EMBL" id="KAJ6442856.1"/>
    </source>
</evidence>
<feature type="transmembrane region" description="Helical" evidence="1">
    <location>
        <begin position="213"/>
        <end position="236"/>
    </location>
</feature>
<proteinExistence type="predicted"/>
<dbReference type="GO" id="GO:0016853">
    <property type="term" value="F:isomerase activity"/>
    <property type="evidence" value="ECO:0007669"/>
    <property type="project" value="UniProtKB-KW"/>
</dbReference>
<feature type="transmembrane region" description="Helical" evidence="1">
    <location>
        <begin position="517"/>
        <end position="538"/>
    </location>
</feature>
<accession>A0AB34FWX9</accession>
<keyword evidence="1" id="KW-1133">Transmembrane helix</keyword>
<keyword evidence="1" id="KW-0472">Membrane</keyword>
<gene>
    <name evidence="2" type="ORF">O9K51_04031</name>
</gene>
<feature type="transmembrane region" description="Helical" evidence="1">
    <location>
        <begin position="431"/>
        <end position="451"/>
    </location>
</feature>
<dbReference type="AlphaFoldDB" id="A0AB34FWX9"/>
<keyword evidence="1" id="KW-0812">Transmembrane</keyword>
<dbReference type="PANTHER" id="PTHR40467:SF1">
    <property type="match status" value="1"/>
</dbReference>
<comment type="caution">
    <text evidence="2">The sequence shown here is derived from an EMBL/GenBank/DDBJ whole genome shotgun (WGS) entry which is preliminary data.</text>
</comment>
<sequence>MPSFFQFTQGSESRFRAADASSPLLGRFRAVPPRPGLERHRRHSQLGLLADRVGDGRGSVHVGYGALLAAELDAEAEVEEDGGGGVGGVGGVGGGSGDEFEDGRSLSQRLWQAYVVDLWIDPRQTAVKRVVERWWSRYGLLVFLPALLYPLPEYQDPDGTEEGHKAPGHGEAEVQVNFWFFLFVYYGFYNVTALIWITKVFNLYSLNWWPQSLGFMLTVSLIAVLSIAVPIPVFLVPETRFLTIHNTAWISWTFIIMAMPVAIAFIILTTNERHIGLRHSLSETQRIFTTSWWTGEPDTLPRGAAGGGGGGHRRGGSGYQQIYDADAFEPDAAAALLHVAAPPPSRRPQRVVTLRRRWLPASFVRFLWFCVALFVGLMAYVIGEAYAEIYLRTLPHNNLETVVYVYGWVITVHLLDALTGWVLGIREGERVGSYPLSWVFKLYFMLTYQTYVRALYARLRTPSQFITLQVLSSTGLVVVTPIMMTRLFHRALTVLGLNTQSYGSYQKLQTRNVFIRFLAENASMATFLGSILVLHYGANKHVYPYFSFDDTADEKQPYNFHLTLKYSVVTWGCELVASLAVRGLIRLFFGVDVGLEGRLDLAVWPELLPTCVTVMLHVLQNMLFSIVRLQFHH</sequence>
<feature type="transmembrane region" description="Helical" evidence="1">
    <location>
        <begin position="363"/>
        <end position="383"/>
    </location>
</feature>
<feature type="transmembrane region" description="Helical" evidence="1">
    <location>
        <begin position="403"/>
        <end position="424"/>
    </location>
</feature>
<dbReference type="Proteomes" id="UP001163105">
    <property type="component" value="Unassembled WGS sequence"/>
</dbReference>
<organism evidence="2 3">
    <name type="scientific">Purpureocillium lavendulum</name>
    <dbReference type="NCBI Taxonomy" id="1247861"/>
    <lineage>
        <taxon>Eukaryota</taxon>
        <taxon>Fungi</taxon>
        <taxon>Dikarya</taxon>
        <taxon>Ascomycota</taxon>
        <taxon>Pezizomycotina</taxon>
        <taxon>Sordariomycetes</taxon>
        <taxon>Hypocreomycetidae</taxon>
        <taxon>Hypocreales</taxon>
        <taxon>Ophiocordycipitaceae</taxon>
        <taxon>Purpureocillium</taxon>
    </lineage>
</organism>
<evidence type="ECO:0000313" key="3">
    <source>
        <dbReference type="Proteomes" id="UP001163105"/>
    </source>
</evidence>
<protein>
    <submittedName>
        <fullName evidence="2">Peptidyl-prolyl cis-trans isomerase, mitochondrial</fullName>
    </submittedName>
</protein>
<dbReference type="EMBL" id="JAQHRD010000003">
    <property type="protein sequence ID" value="KAJ6442856.1"/>
    <property type="molecule type" value="Genomic_DNA"/>
</dbReference>
<feature type="transmembrane region" description="Helical" evidence="1">
    <location>
        <begin position="178"/>
        <end position="201"/>
    </location>
</feature>
<dbReference type="PANTHER" id="PTHR40467">
    <property type="match status" value="1"/>
</dbReference>
<feature type="transmembrane region" description="Helical" evidence="1">
    <location>
        <begin position="463"/>
        <end position="483"/>
    </location>
</feature>
<feature type="transmembrane region" description="Helical" evidence="1">
    <location>
        <begin position="134"/>
        <end position="151"/>
    </location>
</feature>
<keyword evidence="3" id="KW-1185">Reference proteome</keyword>
<name>A0AB34FWX9_9HYPO</name>
<feature type="transmembrane region" description="Helical" evidence="1">
    <location>
        <begin position="248"/>
        <end position="268"/>
    </location>
</feature>
<dbReference type="InterPro" id="IPR039966">
    <property type="entry name" value="C553.12c"/>
</dbReference>